<feature type="non-terminal residue" evidence="2">
    <location>
        <position position="89"/>
    </location>
</feature>
<dbReference type="InterPro" id="IPR013087">
    <property type="entry name" value="Znf_C2H2_type"/>
</dbReference>
<feature type="domain" description="C2H2-type" evidence="1">
    <location>
        <begin position="44"/>
        <end position="66"/>
    </location>
</feature>
<dbReference type="AlphaFoldDB" id="A0AAV5UBM1"/>
<organism evidence="2 3">
    <name type="scientific">Pristionchus entomophagus</name>
    <dbReference type="NCBI Taxonomy" id="358040"/>
    <lineage>
        <taxon>Eukaryota</taxon>
        <taxon>Metazoa</taxon>
        <taxon>Ecdysozoa</taxon>
        <taxon>Nematoda</taxon>
        <taxon>Chromadorea</taxon>
        <taxon>Rhabditida</taxon>
        <taxon>Rhabditina</taxon>
        <taxon>Diplogasteromorpha</taxon>
        <taxon>Diplogasteroidea</taxon>
        <taxon>Neodiplogasteridae</taxon>
        <taxon>Pristionchus</taxon>
    </lineage>
</organism>
<evidence type="ECO:0000259" key="1">
    <source>
        <dbReference type="PROSITE" id="PS00028"/>
    </source>
</evidence>
<proteinExistence type="predicted"/>
<evidence type="ECO:0000313" key="2">
    <source>
        <dbReference type="EMBL" id="GMT03932.1"/>
    </source>
</evidence>
<gene>
    <name evidence="2" type="ORF">PENTCL1PPCAC_26106</name>
</gene>
<sequence length="89" mass="10133">MSIWAALSQLLAVPSKKEGQTLRVNQITESLPELDRYSKNILQCDACEKTLLNNSEIIQHFLSWTHNMKVRALGAAVSRAAFEYWRGKL</sequence>
<evidence type="ECO:0000313" key="3">
    <source>
        <dbReference type="Proteomes" id="UP001432027"/>
    </source>
</evidence>
<keyword evidence="3" id="KW-1185">Reference proteome</keyword>
<comment type="caution">
    <text evidence="2">The sequence shown here is derived from an EMBL/GenBank/DDBJ whole genome shotgun (WGS) entry which is preliminary data.</text>
</comment>
<accession>A0AAV5UBM1</accession>
<dbReference type="EMBL" id="BTSX01000006">
    <property type="protein sequence ID" value="GMT03932.1"/>
    <property type="molecule type" value="Genomic_DNA"/>
</dbReference>
<protein>
    <recommendedName>
        <fullName evidence="1">C2H2-type domain-containing protein</fullName>
    </recommendedName>
</protein>
<dbReference type="Proteomes" id="UP001432027">
    <property type="component" value="Unassembled WGS sequence"/>
</dbReference>
<dbReference type="PROSITE" id="PS00028">
    <property type="entry name" value="ZINC_FINGER_C2H2_1"/>
    <property type="match status" value="1"/>
</dbReference>
<reference evidence="2" key="1">
    <citation type="submission" date="2023-10" db="EMBL/GenBank/DDBJ databases">
        <title>Genome assembly of Pristionchus species.</title>
        <authorList>
            <person name="Yoshida K."/>
            <person name="Sommer R.J."/>
        </authorList>
    </citation>
    <scope>NUCLEOTIDE SEQUENCE</scope>
    <source>
        <strain evidence="2">RS0144</strain>
    </source>
</reference>
<name>A0AAV5UBM1_9BILA</name>